<dbReference type="PANTHER" id="PTHR37486">
    <property type="entry name" value="STRINGENT STARVATION PROTEIN B"/>
    <property type="match status" value="1"/>
</dbReference>
<dbReference type="InterPro" id="IPR007481">
    <property type="entry name" value="SspB"/>
</dbReference>
<organism evidence="2 3">
    <name type="scientific">Legionella antarctica</name>
    <dbReference type="NCBI Taxonomy" id="2708020"/>
    <lineage>
        <taxon>Bacteria</taxon>
        <taxon>Pseudomonadati</taxon>
        <taxon>Pseudomonadota</taxon>
        <taxon>Gammaproteobacteria</taxon>
        <taxon>Legionellales</taxon>
        <taxon>Legionellaceae</taxon>
        <taxon>Legionella</taxon>
    </lineage>
</organism>
<dbReference type="RefSeq" id="WP_173238035.1">
    <property type="nucleotide sequence ID" value="NZ_AP022839.1"/>
</dbReference>
<dbReference type="Gene3D" id="2.30.30.220">
    <property type="entry name" value="SspB-like"/>
    <property type="match status" value="1"/>
</dbReference>
<proteinExistence type="predicted"/>
<dbReference type="GO" id="GO:0005840">
    <property type="term" value="C:ribosome"/>
    <property type="evidence" value="ECO:0007669"/>
    <property type="project" value="TreeGrafter"/>
</dbReference>
<dbReference type="PIRSF" id="PIRSF005276">
    <property type="entry name" value="SspB"/>
    <property type="match status" value="1"/>
</dbReference>
<dbReference type="NCBIfam" id="NF008769">
    <property type="entry name" value="PRK11798.2-5"/>
    <property type="match status" value="1"/>
</dbReference>
<gene>
    <name evidence="2" type="primary">sspB</name>
    <name evidence="2" type="ORF">TUM19329_31740</name>
</gene>
<dbReference type="AlphaFoldDB" id="A0A6F8T9A4"/>
<feature type="region of interest" description="Disordered" evidence="1">
    <location>
        <begin position="103"/>
        <end position="133"/>
    </location>
</feature>
<dbReference type="GO" id="GO:0045732">
    <property type="term" value="P:positive regulation of protein catabolic process"/>
    <property type="evidence" value="ECO:0007669"/>
    <property type="project" value="TreeGrafter"/>
</dbReference>
<keyword evidence="3" id="KW-1185">Reference proteome</keyword>
<dbReference type="GO" id="GO:0005829">
    <property type="term" value="C:cytosol"/>
    <property type="evidence" value="ECO:0007669"/>
    <property type="project" value="TreeGrafter"/>
</dbReference>
<dbReference type="SUPFAM" id="SSF101738">
    <property type="entry name" value="SspB-like"/>
    <property type="match status" value="1"/>
</dbReference>
<dbReference type="KEGG" id="lant:TUM19329_31740"/>
<dbReference type="Pfam" id="PF04386">
    <property type="entry name" value="SspB"/>
    <property type="match status" value="1"/>
</dbReference>
<accession>A0A6F8T9A4</accession>
<evidence type="ECO:0000313" key="3">
    <source>
        <dbReference type="Proteomes" id="UP000502894"/>
    </source>
</evidence>
<reference evidence="2" key="1">
    <citation type="journal article" date="2020" name="Microbiol. Resour. Announc.">
        <title>Complete Genome Sequence of Novel Psychrotolerant Legionella Strain TUM19329, Isolated from Antarctic Lake Sediment.</title>
        <authorList>
            <person name="Shimada S."/>
            <person name="Nakai R."/>
            <person name="Aoki K."/>
            <person name="Shimoeda N."/>
            <person name="Ohno G."/>
            <person name="Miyazaki Y."/>
            <person name="Kudoh S."/>
            <person name="Imura S."/>
            <person name="Watanabe K."/>
            <person name="Ishii Y."/>
            <person name="Tateda K."/>
        </authorList>
    </citation>
    <scope>NUCLEOTIDE SEQUENCE [LARGE SCALE GENOMIC DNA]</scope>
    <source>
        <strain evidence="2">TUM19329</strain>
    </source>
</reference>
<dbReference type="NCBIfam" id="NF008767">
    <property type="entry name" value="PRK11798.2-2"/>
    <property type="match status" value="1"/>
</dbReference>
<protein>
    <submittedName>
        <fullName evidence="2">Stringent starvation protein B</fullName>
    </submittedName>
</protein>
<evidence type="ECO:0000256" key="1">
    <source>
        <dbReference type="SAM" id="MobiDB-lite"/>
    </source>
</evidence>
<dbReference type="Proteomes" id="UP000502894">
    <property type="component" value="Chromosome"/>
</dbReference>
<dbReference type="PANTHER" id="PTHR37486:SF1">
    <property type="entry name" value="STRINGENT STARVATION PROTEIN B"/>
    <property type="match status" value="1"/>
</dbReference>
<name>A0A6F8T9A4_9GAMM</name>
<evidence type="ECO:0000313" key="2">
    <source>
        <dbReference type="EMBL" id="BCA96813.1"/>
    </source>
</evidence>
<sequence length="133" mass="14768">MAMTSNKPYLIRAFYDWIVDNELTPYILVDATYSGVQVPKEHIRHERIVLNISPSATRGLLLENDRIVFTARFSGQTEQIFVLPNAVLEIYAKENGRGIAFAIEEDEGPPPASSSGSSESDTGTRKPSLKLVK</sequence>
<dbReference type="InterPro" id="IPR036760">
    <property type="entry name" value="SspB-like_sf"/>
</dbReference>
<dbReference type="EMBL" id="AP022839">
    <property type="protein sequence ID" value="BCA96813.1"/>
    <property type="molecule type" value="Genomic_DNA"/>
</dbReference>